<dbReference type="Gene3D" id="1.10.10.10">
    <property type="entry name" value="Winged helix-like DNA-binding domain superfamily/Winged helix DNA-binding domain"/>
    <property type="match status" value="1"/>
</dbReference>
<dbReference type="PANTHER" id="PTHR37296">
    <property type="entry name" value="CONSERVED VIRULENCE FACTOR B"/>
    <property type="match status" value="1"/>
</dbReference>
<evidence type="ECO:0000313" key="5">
    <source>
        <dbReference type="Proteomes" id="UP000036458"/>
    </source>
</evidence>
<dbReference type="InterPro" id="IPR012340">
    <property type="entry name" value="NA-bd_OB-fold"/>
</dbReference>
<dbReference type="STRING" id="1379910.TH63_14205"/>
<evidence type="ECO:0000313" key="4">
    <source>
        <dbReference type="EMBL" id="AKQ46518.1"/>
    </source>
</evidence>
<dbReference type="Proteomes" id="UP000036458">
    <property type="component" value="Chromosome"/>
</dbReference>
<dbReference type="PATRIC" id="fig|1379910.4.peg.3092"/>
<dbReference type="EMBL" id="CP010777">
    <property type="protein sequence ID" value="AKQ46518.1"/>
    <property type="molecule type" value="Genomic_DNA"/>
</dbReference>
<dbReference type="Pfam" id="PF13509">
    <property type="entry name" value="S1_2"/>
    <property type="match status" value="2"/>
</dbReference>
<keyword evidence="5" id="KW-1185">Reference proteome</keyword>
<dbReference type="AlphaFoldDB" id="A0A0H4VMF7"/>
<name>A0A0H4VMF7_9BACT</name>
<organism evidence="4 5">
    <name type="scientific">Rufibacter radiotolerans</name>
    <dbReference type="NCBI Taxonomy" id="1379910"/>
    <lineage>
        <taxon>Bacteria</taxon>
        <taxon>Pseudomonadati</taxon>
        <taxon>Bacteroidota</taxon>
        <taxon>Cytophagia</taxon>
        <taxon>Cytophagales</taxon>
        <taxon>Hymenobacteraceae</taxon>
        <taxon>Rufibacter</taxon>
    </lineage>
</organism>
<evidence type="ECO:0000259" key="2">
    <source>
        <dbReference type="Pfam" id="PF13509"/>
    </source>
</evidence>
<comment type="similarity">
    <text evidence="1">Belongs to the CvfB family.</text>
</comment>
<feature type="domain" description="Conserved virulence factor B first S1" evidence="2">
    <location>
        <begin position="4"/>
        <end position="62"/>
    </location>
</feature>
<dbReference type="RefSeq" id="WP_048921516.1">
    <property type="nucleotide sequence ID" value="NZ_CP010777.1"/>
</dbReference>
<evidence type="ECO:0000256" key="1">
    <source>
        <dbReference type="PIRNR" id="PIRNR012524"/>
    </source>
</evidence>
<gene>
    <name evidence="4" type="ORF">TH63_14205</name>
</gene>
<feature type="domain" description="Conserved virulence factor B first S1" evidence="2">
    <location>
        <begin position="75"/>
        <end position="130"/>
    </location>
</feature>
<evidence type="ECO:0000259" key="3">
    <source>
        <dbReference type="Pfam" id="PF17783"/>
    </source>
</evidence>
<dbReference type="InterPro" id="IPR014464">
    <property type="entry name" value="CvfB_fam"/>
</dbReference>
<proteinExistence type="inferred from homology"/>
<dbReference type="PANTHER" id="PTHR37296:SF1">
    <property type="entry name" value="CONSERVED VIRULENCE FACTOR B"/>
    <property type="match status" value="1"/>
</dbReference>
<reference evidence="4 5" key="1">
    <citation type="submission" date="2015-01" db="EMBL/GenBank/DDBJ databases">
        <title>Rufibacter sp./DG31D/ whole genome sequencing.</title>
        <authorList>
            <person name="Kim M.K."/>
            <person name="Srinivasan S."/>
            <person name="Lee J.-J."/>
        </authorList>
    </citation>
    <scope>NUCLEOTIDE SEQUENCE [LARGE SCALE GENOMIC DNA]</scope>
    <source>
        <strain evidence="4 5">DG31D</strain>
    </source>
</reference>
<dbReference type="InterPro" id="IPR036388">
    <property type="entry name" value="WH-like_DNA-bd_sf"/>
</dbReference>
<dbReference type="OrthoDB" id="9801597at2"/>
<protein>
    <submittedName>
        <fullName evidence="4">GntR family transcriptional regulator</fullName>
    </submittedName>
</protein>
<dbReference type="Pfam" id="PF17783">
    <property type="entry name" value="WHD_CvfB"/>
    <property type="match status" value="1"/>
</dbReference>
<dbReference type="KEGG" id="ruf:TH63_14205"/>
<accession>A0A0H4VMF7</accession>
<dbReference type="InterPro" id="IPR039566">
    <property type="entry name" value="CvfB_S1_st"/>
</dbReference>
<feature type="domain" description="Conserved virulence factor B-like winged helix" evidence="3">
    <location>
        <begin position="218"/>
        <end position="274"/>
    </location>
</feature>
<sequence length="278" mass="31606">MLHLGDYNYLEILRELDHGLYLGSDDGDVLLPRKYVPADARIGDMISVFVYRDSEDRLIATTLEPKAKVDQFGVLQVKDVNDFGAFLDWGLEKDLFVPYKNQHDPLYPGQWALVYVYLDENSDRLVGSTKLGPFLNYDPITLQEGDEVQLLIGPEKALGYQVIVNNKYLGMLYRNEVFRPLTPGEYTKGYLKKVREDNKLDVSLQKQGYDEVEQAADLIAQRLKEQNGFLPLTDKSAPEEIYQQLGMSKKTFKKAIGALYKRGDVQLLDNGISLSITP</sequence>
<dbReference type="PIRSF" id="PIRSF012524">
    <property type="entry name" value="YitL_S1"/>
    <property type="match status" value="1"/>
</dbReference>
<dbReference type="Gene3D" id="2.40.50.140">
    <property type="entry name" value="Nucleic acid-binding proteins"/>
    <property type="match status" value="1"/>
</dbReference>
<dbReference type="InterPro" id="IPR040764">
    <property type="entry name" value="CvfB_WH"/>
</dbReference>